<keyword evidence="2" id="KW-1185">Reference proteome</keyword>
<dbReference type="AlphaFoldDB" id="A0A5R8QEV7"/>
<dbReference type="Proteomes" id="UP000306912">
    <property type="component" value="Unassembled WGS sequence"/>
</dbReference>
<evidence type="ECO:0000313" key="1">
    <source>
        <dbReference type="EMBL" id="TLG74317.1"/>
    </source>
</evidence>
<sequence>MYEEIIKNFISHGYIITLQVDSGYEAVHNDFTFSQMIEDNYYFESCLSLSNDELLLVYDILSGEYEEDFFTGKPNVELMKQYKERIQLEVGRLELSKYIGISPYVIESIL</sequence>
<name>A0A5R8QEV7_9FIRM</name>
<dbReference type="EMBL" id="VBWP01000004">
    <property type="protein sequence ID" value="TLG74317.1"/>
    <property type="molecule type" value="Genomic_DNA"/>
</dbReference>
<proteinExistence type="predicted"/>
<dbReference type="InParanoid" id="A0A5R8QEV7"/>
<organism evidence="1 2">
    <name type="scientific">Culicoidibacter larvae</name>
    <dbReference type="NCBI Taxonomy" id="2579976"/>
    <lineage>
        <taxon>Bacteria</taxon>
        <taxon>Bacillati</taxon>
        <taxon>Bacillota</taxon>
        <taxon>Culicoidibacteria</taxon>
        <taxon>Culicoidibacterales</taxon>
        <taxon>Culicoidibacteraceae</taxon>
        <taxon>Culicoidibacter</taxon>
    </lineage>
</organism>
<evidence type="ECO:0000313" key="2">
    <source>
        <dbReference type="Proteomes" id="UP000306912"/>
    </source>
</evidence>
<comment type="caution">
    <text evidence="1">The sequence shown here is derived from an EMBL/GenBank/DDBJ whole genome shotgun (WGS) entry which is preliminary data.</text>
</comment>
<accession>A0A5R8QEV7</accession>
<gene>
    <name evidence="1" type="ORF">FEZ08_06315</name>
</gene>
<reference evidence="1 2" key="1">
    <citation type="submission" date="2019-05" db="EMBL/GenBank/DDBJ databases">
        <title>Culicoidintestinum kansasii gen. nov., sp. nov. from the gastrointestinal tract of the biting midge, Culicoides sonorensis.</title>
        <authorList>
            <person name="Neupane S."/>
            <person name="Ghosh A."/>
            <person name="Gunther S."/>
            <person name="Martin K."/>
            <person name="Zurek L."/>
        </authorList>
    </citation>
    <scope>NUCLEOTIDE SEQUENCE [LARGE SCALE GENOMIC DNA]</scope>
    <source>
        <strain evidence="1 2">CS-1</strain>
    </source>
</reference>
<dbReference type="RefSeq" id="WP_138190868.1">
    <property type="nucleotide sequence ID" value="NZ_VBWP01000004.1"/>
</dbReference>
<protein>
    <submittedName>
        <fullName evidence="1">Uncharacterized protein</fullName>
    </submittedName>
</protein>